<dbReference type="AlphaFoldDB" id="A0AA36GBV8"/>
<dbReference type="GO" id="GO:0015930">
    <property type="term" value="F:glutamate synthase activity"/>
    <property type="evidence" value="ECO:0007669"/>
    <property type="project" value="InterPro"/>
</dbReference>
<dbReference type="EMBL" id="CATQJA010002665">
    <property type="protein sequence ID" value="CAJ0582902.1"/>
    <property type="molecule type" value="Genomic_DNA"/>
</dbReference>
<comment type="caution">
    <text evidence="3">The sequence shown here is derived from an EMBL/GenBank/DDBJ whole genome shotgun (WGS) entry which is preliminary data.</text>
</comment>
<proteinExistence type="inferred from homology"/>
<evidence type="ECO:0000313" key="4">
    <source>
        <dbReference type="Proteomes" id="UP001177023"/>
    </source>
</evidence>
<dbReference type="InterPro" id="IPR013785">
    <property type="entry name" value="Aldolase_TIM"/>
</dbReference>
<evidence type="ECO:0000256" key="1">
    <source>
        <dbReference type="ARBA" id="ARBA00009716"/>
    </source>
</evidence>
<sequence>MAQGAEAGRGEVNYTGTKTDFRLEMLQPKAQVLTMNNLRSRVVVQADGQIRTGRDVMVAALLGAEVNSECQRLP</sequence>
<evidence type="ECO:0000313" key="3">
    <source>
        <dbReference type="EMBL" id="CAJ0582902.1"/>
    </source>
</evidence>
<dbReference type="Pfam" id="PF01645">
    <property type="entry name" value="Glu_synthase"/>
    <property type="match status" value="1"/>
</dbReference>
<keyword evidence="4" id="KW-1185">Reference proteome</keyword>
<dbReference type="SUPFAM" id="SSF51395">
    <property type="entry name" value="FMN-linked oxidoreductases"/>
    <property type="match status" value="1"/>
</dbReference>
<evidence type="ECO:0000259" key="2">
    <source>
        <dbReference type="Pfam" id="PF01645"/>
    </source>
</evidence>
<dbReference type="Gene3D" id="3.20.20.70">
    <property type="entry name" value="Aldolase class I"/>
    <property type="match status" value="1"/>
</dbReference>
<reference evidence="3" key="1">
    <citation type="submission" date="2023-06" db="EMBL/GenBank/DDBJ databases">
        <authorList>
            <person name="Delattre M."/>
        </authorList>
    </citation>
    <scope>NUCLEOTIDE SEQUENCE</scope>
    <source>
        <strain evidence="3">AF72</strain>
    </source>
</reference>
<dbReference type="Proteomes" id="UP001177023">
    <property type="component" value="Unassembled WGS sequence"/>
</dbReference>
<dbReference type="InterPro" id="IPR002932">
    <property type="entry name" value="Glu_synthdom"/>
</dbReference>
<feature type="non-terminal residue" evidence="3">
    <location>
        <position position="74"/>
    </location>
</feature>
<accession>A0AA36GBV8</accession>
<name>A0AA36GBV8_9BILA</name>
<feature type="domain" description="Glutamate synthase" evidence="2">
    <location>
        <begin position="29"/>
        <end position="66"/>
    </location>
</feature>
<comment type="similarity">
    <text evidence="1">Belongs to the glutamate synthase family.</text>
</comment>
<protein>
    <recommendedName>
        <fullName evidence="2">Glutamate synthase domain-containing protein</fullName>
    </recommendedName>
</protein>
<dbReference type="GO" id="GO:0006537">
    <property type="term" value="P:glutamate biosynthetic process"/>
    <property type="evidence" value="ECO:0007669"/>
    <property type="project" value="InterPro"/>
</dbReference>
<gene>
    <name evidence="3" type="ORF">MSPICULIGERA_LOCUS21032</name>
</gene>
<organism evidence="3 4">
    <name type="scientific">Mesorhabditis spiculigera</name>
    <dbReference type="NCBI Taxonomy" id="96644"/>
    <lineage>
        <taxon>Eukaryota</taxon>
        <taxon>Metazoa</taxon>
        <taxon>Ecdysozoa</taxon>
        <taxon>Nematoda</taxon>
        <taxon>Chromadorea</taxon>
        <taxon>Rhabditida</taxon>
        <taxon>Rhabditina</taxon>
        <taxon>Rhabditomorpha</taxon>
        <taxon>Rhabditoidea</taxon>
        <taxon>Rhabditidae</taxon>
        <taxon>Mesorhabditinae</taxon>
        <taxon>Mesorhabditis</taxon>
    </lineage>
</organism>